<evidence type="ECO:0000313" key="1">
    <source>
        <dbReference type="EMBL" id="KAJ9584866.1"/>
    </source>
</evidence>
<gene>
    <name evidence="1" type="ORF">L9F63_020787</name>
</gene>
<organism evidence="1 2">
    <name type="scientific">Diploptera punctata</name>
    <name type="common">Pacific beetle cockroach</name>
    <dbReference type="NCBI Taxonomy" id="6984"/>
    <lineage>
        <taxon>Eukaryota</taxon>
        <taxon>Metazoa</taxon>
        <taxon>Ecdysozoa</taxon>
        <taxon>Arthropoda</taxon>
        <taxon>Hexapoda</taxon>
        <taxon>Insecta</taxon>
        <taxon>Pterygota</taxon>
        <taxon>Neoptera</taxon>
        <taxon>Polyneoptera</taxon>
        <taxon>Dictyoptera</taxon>
        <taxon>Blattodea</taxon>
        <taxon>Blaberoidea</taxon>
        <taxon>Blaberidae</taxon>
        <taxon>Diplopterinae</taxon>
        <taxon>Diploptera</taxon>
    </lineage>
</organism>
<dbReference type="Proteomes" id="UP001233999">
    <property type="component" value="Unassembled WGS sequence"/>
</dbReference>
<reference evidence="1" key="1">
    <citation type="journal article" date="2023" name="IScience">
        <title>Live-bearing cockroach genome reveals convergent evolutionary mechanisms linked to viviparity in insects and beyond.</title>
        <authorList>
            <person name="Fouks B."/>
            <person name="Harrison M.C."/>
            <person name="Mikhailova A.A."/>
            <person name="Marchal E."/>
            <person name="English S."/>
            <person name="Carruthers M."/>
            <person name="Jennings E.C."/>
            <person name="Chiamaka E.L."/>
            <person name="Frigard R.A."/>
            <person name="Pippel M."/>
            <person name="Attardo G.M."/>
            <person name="Benoit J.B."/>
            <person name="Bornberg-Bauer E."/>
            <person name="Tobe S.S."/>
        </authorList>
    </citation>
    <scope>NUCLEOTIDE SEQUENCE</scope>
    <source>
        <strain evidence="1">Stay&amp;Tobe</strain>
    </source>
</reference>
<sequence>RTISANLKFKTSVRADLKREGNTLFKGNPSLGFITNLKEEFRITSRRITMLQARKYKNDEEELIQIAQTISYLRENFIALRKVFCPFPVPEIFSKRAYTSHLNRMMLCYATYSSIVNRFSTIIKILDVLGTYCPQSHTY</sequence>
<accession>A0AAD7ZQT4</accession>
<reference evidence="1" key="2">
    <citation type="submission" date="2023-05" db="EMBL/GenBank/DDBJ databases">
        <authorList>
            <person name="Fouks B."/>
        </authorList>
    </citation>
    <scope>NUCLEOTIDE SEQUENCE</scope>
    <source>
        <strain evidence="1">Stay&amp;Tobe</strain>
        <tissue evidence="1">Testes</tissue>
    </source>
</reference>
<keyword evidence="2" id="KW-1185">Reference proteome</keyword>
<evidence type="ECO:0000313" key="2">
    <source>
        <dbReference type="Proteomes" id="UP001233999"/>
    </source>
</evidence>
<feature type="non-terminal residue" evidence="1">
    <location>
        <position position="139"/>
    </location>
</feature>
<dbReference type="AlphaFoldDB" id="A0AAD7ZQT4"/>
<feature type="non-terminal residue" evidence="1">
    <location>
        <position position="1"/>
    </location>
</feature>
<proteinExistence type="predicted"/>
<comment type="caution">
    <text evidence="1">The sequence shown here is derived from an EMBL/GenBank/DDBJ whole genome shotgun (WGS) entry which is preliminary data.</text>
</comment>
<name>A0AAD7ZQT4_DIPPU</name>
<protein>
    <submittedName>
        <fullName evidence="1">Uncharacterized protein</fullName>
    </submittedName>
</protein>
<dbReference type="EMBL" id="JASPKZ010007347">
    <property type="protein sequence ID" value="KAJ9584866.1"/>
    <property type="molecule type" value="Genomic_DNA"/>
</dbReference>